<keyword evidence="3" id="KW-1185">Reference proteome</keyword>
<dbReference type="Gene3D" id="3.80.10.10">
    <property type="entry name" value="Ribonuclease Inhibitor"/>
    <property type="match status" value="1"/>
</dbReference>
<evidence type="ECO:0000313" key="3">
    <source>
        <dbReference type="Proteomes" id="UP000009046"/>
    </source>
</evidence>
<dbReference type="VEuPathDB" id="VectorBase:PHUM613850"/>
<dbReference type="eggNOG" id="KOG1644">
    <property type="taxonomic scope" value="Eukaryota"/>
</dbReference>
<dbReference type="FunFam" id="3.80.10.10:FF:000695">
    <property type="entry name" value="leucine-rich melanocyte differentiation-associated protein"/>
    <property type="match status" value="1"/>
</dbReference>
<keyword evidence="1" id="KW-0687">Ribonucleoprotein</keyword>
<sequence>MDSLYGLDSGIFFENTRLSFIGKDCQKIPPIILNKYGPRVNTLDLSFNSLTTLQGIEFFFHLKELILDNNVLSDNIIIPKMQHLQTLSINKNKIINLELFLHKVQENLPSLKYLSLLGNKACPNQLSDITKDEDDYKRYRYYVINQLPKLKFLDSTPVTKEERQEAERRGHLMKIAKPQNNQEDEIYFSQSTEYTPLPKTKRTTYDHQGAYGKCKYRYSGKHSEGNRFIQNNDL</sequence>
<dbReference type="GeneID" id="8239762"/>
<dbReference type="AlphaFoldDB" id="E0W407"/>
<dbReference type="STRING" id="121224.E0W407"/>
<dbReference type="SUPFAM" id="SSF52058">
    <property type="entry name" value="L domain-like"/>
    <property type="match status" value="1"/>
</dbReference>
<accession>E0W407</accession>
<dbReference type="EnsemblMetazoa" id="PHUM613850-RA">
    <property type="protein sequence ID" value="PHUM613850-PA"/>
    <property type="gene ID" value="PHUM613850"/>
</dbReference>
<dbReference type="EMBL" id="AAZO01007503">
    <property type="status" value="NOT_ANNOTATED_CDS"/>
    <property type="molecule type" value="Genomic_DNA"/>
</dbReference>
<gene>
    <name evidence="2" type="primary">8239762</name>
    <name evidence="1" type="ORF">Phum_PHUM613850</name>
</gene>
<dbReference type="GO" id="GO:1990904">
    <property type="term" value="C:ribonucleoprotein complex"/>
    <property type="evidence" value="ECO:0007669"/>
    <property type="project" value="UniProtKB-KW"/>
</dbReference>
<dbReference type="PANTHER" id="PTHR46282">
    <property type="entry name" value="LEUCINE-RICH MELANOCYTE DIFFERENTIATION-ASSOCIATED PROTEIN"/>
    <property type="match status" value="1"/>
</dbReference>
<proteinExistence type="predicted"/>
<reference evidence="1" key="1">
    <citation type="submission" date="2007-04" db="EMBL/GenBank/DDBJ databases">
        <title>Annotation of Pediculus humanus corporis strain USDA.</title>
        <authorList>
            <person name="Kirkness E."/>
            <person name="Hannick L."/>
            <person name="Hass B."/>
            <person name="Bruggner R."/>
            <person name="Lawson D."/>
            <person name="Bidwell S."/>
            <person name="Joardar V."/>
            <person name="Caler E."/>
            <person name="Walenz B."/>
            <person name="Inman J."/>
            <person name="Schobel S."/>
            <person name="Galinsky K."/>
            <person name="Amedeo P."/>
            <person name="Strausberg R."/>
        </authorList>
    </citation>
    <scope>NUCLEOTIDE SEQUENCE</scope>
    <source>
        <strain evidence="1">USDA</strain>
    </source>
</reference>
<dbReference type="InterPro" id="IPR032675">
    <property type="entry name" value="LRR_dom_sf"/>
</dbReference>
<evidence type="ECO:0000313" key="2">
    <source>
        <dbReference type="EnsemblMetazoa" id="PHUM613850-PA"/>
    </source>
</evidence>
<reference evidence="2" key="3">
    <citation type="submission" date="2021-02" db="UniProtKB">
        <authorList>
            <consortium name="EnsemblMetazoa"/>
        </authorList>
    </citation>
    <scope>IDENTIFICATION</scope>
    <source>
        <strain evidence="2">USDA</strain>
    </source>
</reference>
<dbReference type="OrthoDB" id="272149at2759"/>
<dbReference type="EMBL" id="DS235886">
    <property type="protein sequence ID" value="EEB20363.1"/>
    <property type="molecule type" value="Genomic_DNA"/>
</dbReference>
<dbReference type="Proteomes" id="UP000009046">
    <property type="component" value="Unassembled WGS sequence"/>
</dbReference>
<dbReference type="OMA" id="KNPACPN"/>
<name>E0W407_PEDHC</name>
<organism>
    <name type="scientific">Pediculus humanus subsp. corporis</name>
    <name type="common">Body louse</name>
    <dbReference type="NCBI Taxonomy" id="121224"/>
    <lineage>
        <taxon>Eukaryota</taxon>
        <taxon>Metazoa</taxon>
        <taxon>Ecdysozoa</taxon>
        <taxon>Arthropoda</taxon>
        <taxon>Hexapoda</taxon>
        <taxon>Insecta</taxon>
        <taxon>Pterygota</taxon>
        <taxon>Neoptera</taxon>
        <taxon>Paraneoptera</taxon>
        <taxon>Psocodea</taxon>
        <taxon>Troctomorpha</taxon>
        <taxon>Phthiraptera</taxon>
        <taxon>Anoplura</taxon>
        <taxon>Pediculidae</taxon>
        <taxon>Pediculus</taxon>
    </lineage>
</organism>
<dbReference type="InterPro" id="IPR043313">
    <property type="entry name" value="LRMDA"/>
</dbReference>
<reference evidence="1" key="2">
    <citation type="submission" date="2007-04" db="EMBL/GenBank/DDBJ databases">
        <title>The genome of the human body louse.</title>
        <authorList>
            <consortium name="The Human Body Louse Genome Consortium"/>
            <person name="Kirkness E."/>
            <person name="Walenz B."/>
            <person name="Hass B."/>
            <person name="Bruggner R."/>
            <person name="Strausberg R."/>
        </authorList>
    </citation>
    <scope>NUCLEOTIDE SEQUENCE</scope>
    <source>
        <strain evidence="1">USDA</strain>
    </source>
</reference>
<dbReference type="KEGG" id="phu:Phum_PHUM613850"/>
<dbReference type="HOGENOM" id="CLU_075145_0_0_1"/>
<dbReference type="RefSeq" id="XP_002433101.1">
    <property type="nucleotide sequence ID" value="XM_002433056.1"/>
</dbReference>
<dbReference type="PANTHER" id="PTHR46282:SF2">
    <property type="entry name" value="LEUCINE-RICH MELANOCYTE DIFFERENTIATION-ASSOCIATED PROTEIN"/>
    <property type="match status" value="1"/>
</dbReference>
<evidence type="ECO:0000313" key="1">
    <source>
        <dbReference type="EMBL" id="EEB20363.1"/>
    </source>
</evidence>
<protein>
    <submittedName>
        <fullName evidence="1 2">U2 small nuclear ribonucleoprotein A, putative</fullName>
    </submittedName>
</protein>
<dbReference type="CTD" id="8239762"/>